<dbReference type="SMART" id="SM00202">
    <property type="entry name" value="SR"/>
    <property type="match status" value="1"/>
</dbReference>
<name>A0AAJ7TA74_PETMA</name>
<keyword evidence="3" id="KW-0677">Repeat</keyword>
<dbReference type="SUPFAM" id="SSF57196">
    <property type="entry name" value="EGF/Laminin"/>
    <property type="match status" value="12"/>
</dbReference>
<dbReference type="GO" id="GO:0045197">
    <property type="term" value="P:establishment or maintenance of epithelial cell apical/basal polarity"/>
    <property type="evidence" value="ECO:0007669"/>
    <property type="project" value="TreeGrafter"/>
</dbReference>
<evidence type="ECO:0000256" key="4">
    <source>
        <dbReference type="ARBA" id="ARBA00023157"/>
    </source>
</evidence>
<feature type="disulfide bond" evidence="6">
    <location>
        <begin position="584"/>
        <end position="593"/>
    </location>
</feature>
<feature type="disulfide bond" evidence="6">
    <location>
        <begin position="467"/>
        <end position="476"/>
    </location>
</feature>
<feature type="domain" description="EGF-like" evidence="9">
    <location>
        <begin position="656"/>
        <end position="694"/>
    </location>
</feature>
<dbReference type="PROSITE" id="PS00420">
    <property type="entry name" value="SRCR_1"/>
    <property type="match status" value="1"/>
</dbReference>
<dbReference type="FunFam" id="3.10.250.10:FF:000006">
    <property type="entry name" value="neurotrypsin isoform X2"/>
    <property type="match status" value="1"/>
</dbReference>
<evidence type="ECO:0000256" key="3">
    <source>
        <dbReference type="ARBA" id="ARBA00022737"/>
    </source>
</evidence>
<dbReference type="SUPFAM" id="SSF56487">
    <property type="entry name" value="SRCR-like"/>
    <property type="match status" value="1"/>
</dbReference>
<dbReference type="InterPro" id="IPR055355">
    <property type="entry name" value="ZP-C"/>
</dbReference>
<feature type="disulfide bond" evidence="7">
    <location>
        <begin position="47"/>
        <end position="111"/>
    </location>
</feature>
<keyword evidence="12" id="KW-1185">Reference proteome</keyword>
<feature type="domain" description="ZP" evidence="11">
    <location>
        <begin position="808"/>
        <end position="1046"/>
    </location>
</feature>
<dbReference type="PROSITE" id="PS01186">
    <property type="entry name" value="EGF_2"/>
    <property type="match status" value="6"/>
</dbReference>
<feature type="disulfide bond" evidence="6">
    <location>
        <begin position="418"/>
        <end position="427"/>
    </location>
</feature>
<dbReference type="InterPro" id="IPR000742">
    <property type="entry name" value="EGF"/>
</dbReference>
<dbReference type="InterPro" id="IPR036772">
    <property type="entry name" value="SRCR-like_dom_sf"/>
</dbReference>
<feature type="disulfide bond" evidence="6">
    <location>
        <begin position="300"/>
        <end position="309"/>
    </location>
</feature>
<dbReference type="PANTHER" id="PTHR24049:SF22">
    <property type="entry name" value="DROSOPHILA CRUMBS HOMOLOG"/>
    <property type="match status" value="1"/>
</dbReference>
<keyword evidence="4 7" id="KW-1015">Disulfide bond</keyword>
<evidence type="ECO:0000313" key="12">
    <source>
        <dbReference type="Proteomes" id="UP001318040"/>
    </source>
</evidence>
<dbReference type="Pfam" id="PF00530">
    <property type="entry name" value="SRCR"/>
    <property type="match status" value="1"/>
</dbReference>
<dbReference type="PROSITE" id="PS50026">
    <property type="entry name" value="EGF_3"/>
    <property type="match status" value="12"/>
</dbReference>
<dbReference type="KEGG" id="pmrn:116944543"/>
<keyword evidence="8" id="KW-1133">Transmembrane helix</keyword>
<feature type="domain" description="EGF-like" evidence="9">
    <location>
        <begin position="331"/>
        <end position="369"/>
    </location>
</feature>
<feature type="disulfide bond" evidence="6">
    <location>
        <begin position="399"/>
        <end position="416"/>
    </location>
</feature>
<feature type="disulfide bond" evidence="6">
    <location>
        <begin position="182"/>
        <end position="191"/>
    </location>
</feature>
<evidence type="ECO:0000259" key="11">
    <source>
        <dbReference type="PROSITE" id="PS51034"/>
    </source>
</evidence>
<keyword evidence="1 6" id="KW-0245">EGF-like domain</keyword>
<feature type="disulfide bond" evidence="6">
    <location>
        <begin position="632"/>
        <end position="641"/>
    </location>
</feature>
<dbReference type="Pfam" id="PF00008">
    <property type="entry name" value="EGF"/>
    <property type="match status" value="6"/>
</dbReference>
<feature type="disulfide bond" evidence="6">
    <location>
        <begin position="281"/>
        <end position="298"/>
    </location>
</feature>
<feature type="domain" description="EGF-like" evidence="9">
    <location>
        <begin position="213"/>
        <end position="251"/>
    </location>
</feature>
<dbReference type="Gene3D" id="2.60.40.4100">
    <property type="entry name" value="Zona pellucida, ZP-C domain"/>
    <property type="match status" value="1"/>
</dbReference>
<dbReference type="InterPro" id="IPR048290">
    <property type="entry name" value="ZP_chr"/>
</dbReference>
<feature type="domain" description="EGF-like" evidence="9">
    <location>
        <begin position="272"/>
        <end position="310"/>
    </location>
</feature>
<feature type="domain" description="EGF-like" evidence="9">
    <location>
        <begin position="504"/>
        <end position="542"/>
    </location>
</feature>
<keyword evidence="8" id="KW-0472">Membrane</keyword>
<feature type="disulfide bond" evidence="7">
    <location>
        <begin position="60"/>
        <end position="121"/>
    </location>
</feature>
<feature type="domain" description="EGF-like" evidence="9">
    <location>
        <begin position="556"/>
        <end position="594"/>
    </location>
</feature>
<feature type="disulfide bond" evidence="6">
    <location>
        <begin position="565"/>
        <end position="582"/>
    </location>
</feature>
<feature type="disulfide bond" evidence="6">
    <location>
        <begin position="613"/>
        <end position="630"/>
    </location>
</feature>
<dbReference type="Pfam" id="PF00100">
    <property type="entry name" value="Zona_pellucida"/>
    <property type="match status" value="1"/>
</dbReference>
<dbReference type="Proteomes" id="UP001318040">
    <property type="component" value="Chromosome 21"/>
</dbReference>
<accession>A0AAJ7TA74</accession>
<feature type="disulfide bond" evidence="6">
    <location>
        <begin position="784"/>
        <end position="793"/>
    </location>
</feature>
<dbReference type="GO" id="GO:0007157">
    <property type="term" value="P:heterophilic cell-cell adhesion via plasma membrane cell adhesion molecules"/>
    <property type="evidence" value="ECO:0007669"/>
    <property type="project" value="TreeGrafter"/>
</dbReference>
<feature type="disulfide bond" evidence="6">
    <location>
        <begin position="222"/>
        <end position="239"/>
    </location>
</feature>
<evidence type="ECO:0000256" key="1">
    <source>
        <dbReference type="ARBA" id="ARBA00022536"/>
    </source>
</evidence>
<dbReference type="InterPro" id="IPR001507">
    <property type="entry name" value="ZP_dom"/>
</dbReference>
<evidence type="ECO:0000256" key="7">
    <source>
        <dbReference type="PROSITE-ProRule" id="PRU00196"/>
    </source>
</evidence>
<keyword evidence="5" id="KW-0325">Glycoprotein</keyword>
<evidence type="ECO:0000259" key="10">
    <source>
        <dbReference type="PROSITE" id="PS50287"/>
    </source>
</evidence>
<feature type="disulfide bond" evidence="6">
    <location>
        <begin position="513"/>
        <end position="530"/>
    </location>
</feature>
<proteinExistence type="predicted"/>
<dbReference type="GO" id="GO:0005886">
    <property type="term" value="C:plasma membrane"/>
    <property type="evidence" value="ECO:0007669"/>
    <property type="project" value="TreeGrafter"/>
</dbReference>
<dbReference type="InterPro" id="IPR042235">
    <property type="entry name" value="ZP-C_dom"/>
</dbReference>
<feature type="domain" description="EGF-like" evidence="9">
    <location>
        <begin position="154"/>
        <end position="192"/>
    </location>
</feature>
<feature type="disulfide bond" evidence="6">
    <location>
        <begin position="665"/>
        <end position="682"/>
    </location>
</feature>
<dbReference type="PROSITE" id="PS50287">
    <property type="entry name" value="SRCR_2"/>
    <property type="match status" value="1"/>
</dbReference>
<feature type="disulfide bond" evidence="6">
    <location>
        <begin position="163"/>
        <end position="180"/>
    </location>
</feature>
<feature type="disulfide bond" evidence="7">
    <location>
        <begin position="91"/>
        <end position="101"/>
    </location>
</feature>
<feature type="disulfide bond" evidence="6">
    <location>
        <begin position="713"/>
        <end position="730"/>
    </location>
</feature>
<feature type="domain" description="EGF-like" evidence="9">
    <location>
        <begin position="390"/>
        <end position="428"/>
    </location>
</feature>
<dbReference type="InterPro" id="IPR051022">
    <property type="entry name" value="Notch_Cell-Fate_Det"/>
</dbReference>
<dbReference type="Gene3D" id="3.10.250.10">
    <property type="entry name" value="SRCR-like domain"/>
    <property type="match status" value="1"/>
</dbReference>
<feature type="domain" description="EGF-like" evidence="9">
    <location>
        <begin position="704"/>
        <end position="742"/>
    </location>
</feature>
<feature type="disulfide bond" evidence="6">
    <location>
        <begin position="340"/>
        <end position="357"/>
    </location>
</feature>
<feature type="disulfide bond" evidence="6">
    <location>
        <begin position="448"/>
        <end position="465"/>
    </location>
</feature>
<keyword evidence="8" id="KW-0812">Transmembrane</keyword>
<dbReference type="SMART" id="SM00181">
    <property type="entry name" value="EGF"/>
    <property type="match status" value="12"/>
</dbReference>
<dbReference type="InterPro" id="IPR001190">
    <property type="entry name" value="SRCR"/>
</dbReference>
<evidence type="ECO:0000313" key="13">
    <source>
        <dbReference type="RefSeq" id="XP_032814090.1"/>
    </source>
</evidence>
<dbReference type="PANTHER" id="PTHR24049">
    <property type="entry name" value="CRUMBS FAMILY MEMBER"/>
    <property type="match status" value="1"/>
</dbReference>
<dbReference type="PRINTS" id="PR00023">
    <property type="entry name" value="ZPELLUCIDA"/>
</dbReference>
<evidence type="ECO:0000256" key="2">
    <source>
        <dbReference type="ARBA" id="ARBA00022729"/>
    </source>
</evidence>
<comment type="caution">
    <text evidence="6">Lacks conserved residue(s) required for the propagation of feature annotation.</text>
</comment>
<dbReference type="PROSITE" id="PS51034">
    <property type="entry name" value="ZP_2"/>
    <property type="match status" value="1"/>
</dbReference>
<sequence>MPSYSSAETTEYSTSTTLDAPIRLAGGGSSCQGRVEVFYGGTWGTVCDDIWNLQHAQVVCRQLGCGYAVAALSFAHFGPGDGPIWLDDVQCSGFEPELSSCQHPSWGRHDCVHQEDASVICSQDWSSAETTTYATTTTPESTTLQSTSTESTTLPYWCQSYPCQNGGTCTFTWSYPYYQCFCPPGSYGSNCEYGTITPESTTLQSTSTESNTLPYWCQSYPCQNGGTCTFTWSYPYYQCFCPPGSYGSNCEYGTITPESTTLQSTSTESTTLPYWCQSYPCQNGGTCTFTWSYPYYQCFCPPGSYGSNCEYGTITPESTTLQSTSTESNTLPYWCQSYPCQNGGTCTFTWSYPYYQCFCPPGSYGSNCEYGTTTPESTTLQSTSTESNTLPYWCQSYPCQNGGTCAFTWSYPYYQCFCPPGSYGSNCEYETTTPESTTLPYWCQSYPCQNGGTCTFYWWYPYYQCFCPPGSYGSNCEYETTTPETTTYSTLSTTAEPDRTTSPGPVGCQSYPCLNGGTCEDRWSYPSHWCYCSPPWTGSNCEYVITTELAHTTTPGPVGCQSYPCLNGGTCEDRWSYPSHWCYCSPPWTGSNCDYDLAHTTTPGPVGCQSYPCLNGGTCNDQWSYPGHWCDCSPPWTGSNCEYVITTELAHTTTPGPVGCQSYPCLNGGTCEDRWSYPSHWCYCSPPWTGSNCDYDLAHTTTPGPVGCQSYPCLNGGTCNDQWSYPGHWCDCSPPWTGSNCEYVITTEPYRTTSPGPVGCQSYPCLNGGTCEDRWSYPDHWCYCSPPWTGSNCEYEPPTAPPAVKLMNCTSRYMELQIPLSELSELGLSSSDVHLEDPSCLGSISGQYLVLHTDLHGCGSTLETTDANTIVYSNTAYGFVHGTRVKKLRVPMRCYIGSEGKVIASFAPRVYDKYSSGTFDLSIAIYTSQAFGQAVRAYPFQVDLGAPIYAEVLLNSYDNSLQLLLETCKASPYPGATDSESYFIIRDGCQVDPSYTTYYSGDEKRQHFSFQSVEFFSGSQVYLECNVRVCNISDVSSRCRRGCVRSKRSVRDLVSRENRAEHKVDLSQGPVLLRKSRQASEVSGSLSGMVYALASALTVAAVCVAVVKISRMHSAGAQYQLLVPTEE</sequence>
<feature type="disulfide bond" evidence="6">
    <location>
        <begin position="359"/>
        <end position="368"/>
    </location>
</feature>
<feature type="domain" description="EGF-like" evidence="9">
    <location>
        <begin position="604"/>
        <end position="642"/>
    </location>
</feature>
<gene>
    <name evidence="13" type="primary">LOC116944543</name>
</gene>
<feature type="disulfide bond" evidence="6">
    <location>
        <begin position="684"/>
        <end position="693"/>
    </location>
</feature>
<dbReference type="Gene3D" id="2.10.25.10">
    <property type="entry name" value="Laminin"/>
    <property type="match status" value="12"/>
</dbReference>
<dbReference type="PROSITE" id="PS00022">
    <property type="entry name" value="EGF_1"/>
    <property type="match status" value="12"/>
</dbReference>
<feature type="disulfide bond" evidence="6">
    <location>
        <begin position="765"/>
        <end position="782"/>
    </location>
</feature>
<feature type="disulfide bond" evidence="6">
    <location>
        <begin position="241"/>
        <end position="250"/>
    </location>
</feature>
<feature type="transmembrane region" description="Helical" evidence="8">
    <location>
        <begin position="1088"/>
        <end position="1107"/>
    </location>
</feature>
<dbReference type="PRINTS" id="PR00258">
    <property type="entry name" value="SPERACTRCPTR"/>
</dbReference>
<feature type="domain" description="SRCR" evidence="10">
    <location>
        <begin position="22"/>
        <end position="122"/>
    </location>
</feature>
<feature type="disulfide bond" evidence="6">
    <location>
        <begin position="532"/>
        <end position="541"/>
    </location>
</feature>
<evidence type="ECO:0000256" key="5">
    <source>
        <dbReference type="ARBA" id="ARBA00023180"/>
    </source>
</evidence>
<dbReference type="RefSeq" id="XP_032814090.1">
    <property type="nucleotide sequence ID" value="XM_032958199.1"/>
</dbReference>
<reference evidence="13" key="1">
    <citation type="submission" date="2025-08" db="UniProtKB">
        <authorList>
            <consortium name="RefSeq"/>
        </authorList>
    </citation>
    <scope>IDENTIFICATION</scope>
    <source>
        <tissue evidence="13">Sperm</tissue>
    </source>
</reference>
<feature type="domain" description="EGF-like" evidence="9">
    <location>
        <begin position="756"/>
        <end position="794"/>
    </location>
</feature>
<feature type="domain" description="EGF-like" evidence="9">
    <location>
        <begin position="439"/>
        <end position="477"/>
    </location>
</feature>
<dbReference type="GO" id="GO:0032991">
    <property type="term" value="C:protein-containing complex"/>
    <property type="evidence" value="ECO:0007669"/>
    <property type="project" value="TreeGrafter"/>
</dbReference>
<organism evidence="12 13">
    <name type="scientific">Petromyzon marinus</name>
    <name type="common">Sea lamprey</name>
    <dbReference type="NCBI Taxonomy" id="7757"/>
    <lineage>
        <taxon>Eukaryota</taxon>
        <taxon>Metazoa</taxon>
        <taxon>Chordata</taxon>
        <taxon>Craniata</taxon>
        <taxon>Vertebrata</taxon>
        <taxon>Cyclostomata</taxon>
        <taxon>Hyperoartia</taxon>
        <taxon>Petromyzontiformes</taxon>
        <taxon>Petromyzontidae</taxon>
        <taxon>Petromyzon</taxon>
    </lineage>
</organism>
<dbReference type="Gene3D" id="2.60.40.3210">
    <property type="entry name" value="Zona pellucida, ZP-N domain"/>
    <property type="match status" value="1"/>
</dbReference>
<dbReference type="AlphaFoldDB" id="A0AAJ7TA74"/>
<keyword evidence="2" id="KW-0732">Signal</keyword>
<dbReference type="SMART" id="SM00241">
    <property type="entry name" value="ZP"/>
    <property type="match status" value="1"/>
</dbReference>
<evidence type="ECO:0000259" key="9">
    <source>
        <dbReference type="PROSITE" id="PS50026"/>
    </source>
</evidence>
<evidence type="ECO:0000256" key="8">
    <source>
        <dbReference type="SAM" id="Phobius"/>
    </source>
</evidence>
<evidence type="ECO:0000256" key="6">
    <source>
        <dbReference type="PROSITE-ProRule" id="PRU00076"/>
    </source>
</evidence>
<feature type="disulfide bond" evidence="6">
    <location>
        <begin position="732"/>
        <end position="741"/>
    </location>
</feature>
<protein>
    <submittedName>
        <fullName evidence="13">Deleted in malignant brain tumors 1 protein-like isoform X1</fullName>
    </submittedName>
</protein>